<evidence type="ECO:0000313" key="1">
    <source>
        <dbReference type="EMBL" id="KAJ9057849.1"/>
    </source>
</evidence>
<reference evidence="1" key="1">
    <citation type="submission" date="2022-04" db="EMBL/GenBank/DDBJ databases">
        <title>Genome of the entomopathogenic fungus Entomophthora muscae.</title>
        <authorList>
            <person name="Elya C."/>
            <person name="Lovett B.R."/>
            <person name="Lee E."/>
            <person name="Macias A.M."/>
            <person name="Hajek A.E."/>
            <person name="De Bivort B.L."/>
            <person name="Kasson M.T."/>
            <person name="De Fine Licht H.H."/>
            <person name="Stajich J.E."/>
        </authorList>
    </citation>
    <scope>NUCLEOTIDE SEQUENCE</scope>
    <source>
        <strain evidence="1">Berkeley</strain>
    </source>
</reference>
<protein>
    <submittedName>
        <fullName evidence="1">GTPase-activating protein</fullName>
    </submittedName>
</protein>
<dbReference type="Proteomes" id="UP001165960">
    <property type="component" value="Unassembled WGS sequence"/>
</dbReference>
<name>A0ACC2S650_9FUNG</name>
<comment type="caution">
    <text evidence="1">The sequence shown here is derived from an EMBL/GenBank/DDBJ whole genome shotgun (WGS) entry which is preliminary data.</text>
</comment>
<dbReference type="EMBL" id="QTSX02005762">
    <property type="protein sequence ID" value="KAJ9057849.1"/>
    <property type="molecule type" value="Genomic_DNA"/>
</dbReference>
<proteinExistence type="predicted"/>
<organism evidence="1 2">
    <name type="scientific">Entomophthora muscae</name>
    <dbReference type="NCBI Taxonomy" id="34485"/>
    <lineage>
        <taxon>Eukaryota</taxon>
        <taxon>Fungi</taxon>
        <taxon>Fungi incertae sedis</taxon>
        <taxon>Zoopagomycota</taxon>
        <taxon>Entomophthoromycotina</taxon>
        <taxon>Entomophthoromycetes</taxon>
        <taxon>Entomophthorales</taxon>
        <taxon>Entomophthoraceae</taxon>
        <taxon>Entomophthora</taxon>
    </lineage>
</organism>
<gene>
    <name evidence="1" type="primary">GYP5_2</name>
    <name evidence="1" type="ORF">DSO57_1018739</name>
</gene>
<accession>A0ACC2S650</accession>
<evidence type="ECO:0000313" key="2">
    <source>
        <dbReference type="Proteomes" id="UP001165960"/>
    </source>
</evidence>
<sequence>MQTEAPLRPTHRPRVRSVASATPAAPAVPTKSNLRRSYLGPISSNSSSDISNSQEKISLFTDPSTPPLPIKSPNRPTFRFKGNALQLGSEEFGESSLLGKTYGNASQISEDSEAEIDLTDGVSSGTHIYDSEKEYQNDVYPDTPKDSPPNQNNSLESLEKPRKMSANSFKPRKSSFLEARNKFLASQSDSPPPSLNQPSFIAKGPESSEKVGSILDKVASFESNTSSIKSESYSTIKEKDVNPIPQPWEASEDCTPRATFLGQISSSPVSKSIIFQEPEPIFPSNTKDAADHEKGSTIFEFSKKIDTANVLTTATIKEAPEEETFDQEKDQDLTETCPINQDDTDQSDFEGEVEICTIKKAEACTQFHNISTPTSKSSQDGKENAQQELPDTTGRNTSLEMPAPNDSQSTLEPNQEAVHLQLTKLSQGPSDNSDGNTAEFDGFNETLVSSPPSSYEKATEEPPKKLGKESEGLTLPIDIVKSKSDTPHKYNHSSSMRSWSSQESVQSEGGIMNKVRNLYDMFQTRSKTPTGKSLFPAQTRGIGDGTMPAVHISKSSESKNFQYQNISKMVRRLSLMDMTPPADTRAASLYSVEELDADNVDWEFWGQLVNNYESMAKSNYAVLQKSIRQGIPVSMRGMVWQLLAEIRNTGLVEVYGQLLTRTSPHEKSITADLPRTFPQLAYFKSRDGTGQESLFNVLKCYSLYDPEVGYCQGLSFLAGPLLLNMPDEEAFCVLVRMMEGLRLHFTPAMEGLQVRTYQFERMMEESLPQVYQHLQEQGIQSTMYASQWFMTLFAYRSSMRLVFRVLDILLLEGGDILVKVALALLKDNVDRILSRRFDDLIAYLKSGIFDLYQDRTDHLIAMACDQKLPERRMSKWRREYMAEIAKQAEDEAYAASLQGMNDQLSESNKDLAHQLKQLTQANQDLSEQLISYQDALSARNDRNAALEHRLNEMEALLHTERQRAEASLVEQMDVLAQKNLSLVTKNADLEDALAQAEDTIISLKAALSSRP</sequence>
<keyword evidence="2" id="KW-1185">Reference proteome</keyword>